<dbReference type="OrthoDB" id="17089at2759"/>
<comment type="caution">
    <text evidence="2">The sequence shown here is derived from an EMBL/GenBank/DDBJ whole genome shotgun (WGS) entry which is preliminary data.</text>
</comment>
<dbReference type="Pfam" id="PF05176">
    <property type="entry name" value="ATP-synt_10"/>
    <property type="match status" value="1"/>
</dbReference>
<protein>
    <submittedName>
        <fullName evidence="2">Mitochondrial ATPase complex subunit atp10</fullName>
    </submittedName>
</protein>
<sequence>MLRRANPRSITCLVCQWRAFSTSYRHLEAPKPKVQPQKPSEETPQPPIPEDAPAKLARQSMFGAAPDPERSHDPALAKAPRSYGKQVEEFTPLPLSRPIGLHYPPEPGQNSGLDPRTLKQRRDDFVDYSKHIARRKELTRQVSKPYFRDWTNMRHHKGKTFICPPRPFKADVSLYFPNMYGLTLEKDKKPRDTTPVLAGKTSIVTMYSNLWAENQTKTFVDSAQNPGLQRVLDANKDRVQVIRVNMEDNWMRAALIKMFMGNLRRQLGEENWGRYFLVRSVVSDEIREAIGLLNAKVGYVYLVDKDCRIRWAGSGDSEDHEKLGLVRATERLLAEMTGKVR</sequence>
<name>A0A420Y312_9PEZI</name>
<dbReference type="PANTHER" id="PTHR28106:SF1">
    <property type="entry name" value="MITOCHONDRIAL ATPASE COMPLEX SUBUNIT ATP10"/>
    <property type="match status" value="1"/>
</dbReference>
<dbReference type="EMBL" id="QVQW01000061">
    <property type="protein sequence ID" value="RKU42140.1"/>
    <property type="molecule type" value="Genomic_DNA"/>
</dbReference>
<keyword evidence="3" id="KW-1185">Reference proteome</keyword>
<gene>
    <name evidence="2" type="primary">ATP10</name>
    <name evidence="2" type="ORF">DL546_005069</name>
</gene>
<feature type="region of interest" description="Disordered" evidence="1">
    <location>
        <begin position="28"/>
        <end position="117"/>
    </location>
</feature>
<dbReference type="InterPro" id="IPR007849">
    <property type="entry name" value="ATP10"/>
</dbReference>
<dbReference type="AlphaFoldDB" id="A0A420Y312"/>
<dbReference type="Proteomes" id="UP000275385">
    <property type="component" value="Unassembled WGS sequence"/>
</dbReference>
<dbReference type="PANTHER" id="PTHR28106">
    <property type="entry name" value="MITOCHONDRIAL ATPASE COMPLEX SUBUNIT ATP10"/>
    <property type="match status" value="1"/>
</dbReference>
<evidence type="ECO:0000256" key="1">
    <source>
        <dbReference type="SAM" id="MobiDB-lite"/>
    </source>
</evidence>
<proteinExistence type="predicted"/>
<dbReference type="GO" id="GO:0033615">
    <property type="term" value="P:mitochondrial proton-transporting ATP synthase complex assembly"/>
    <property type="evidence" value="ECO:0007669"/>
    <property type="project" value="TreeGrafter"/>
</dbReference>
<organism evidence="2 3">
    <name type="scientific">Coniochaeta pulveracea</name>
    <dbReference type="NCBI Taxonomy" id="177199"/>
    <lineage>
        <taxon>Eukaryota</taxon>
        <taxon>Fungi</taxon>
        <taxon>Dikarya</taxon>
        <taxon>Ascomycota</taxon>
        <taxon>Pezizomycotina</taxon>
        <taxon>Sordariomycetes</taxon>
        <taxon>Sordariomycetidae</taxon>
        <taxon>Coniochaetales</taxon>
        <taxon>Coniochaetaceae</taxon>
        <taxon>Coniochaeta</taxon>
    </lineage>
</organism>
<evidence type="ECO:0000313" key="3">
    <source>
        <dbReference type="Proteomes" id="UP000275385"/>
    </source>
</evidence>
<dbReference type="STRING" id="177199.A0A420Y312"/>
<reference evidence="2 3" key="1">
    <citation type="submission" date="2018-08" db="EMBL/GenBank/DDBJ databases">
        <title>Draft genome of the lignicolous fungus Coniochaeta pulveracea.</title>
        <authorList>
            <person name="Borstlap C.J."/>
            <person name="De Witt R.N."/>
            <person name="Botha A."/>
            <person name="Volschenk H."/>
        </authorList>
    </citation>
    <scope>NUCLEOTIDE SEQUENCE [LARGE SCALE GENOMIC DNA]</scope>
    <source>
        <strain evidence="2 3">CAB683</strain>
    </source>
</reference>
<accession>A0A420Y312</accession>
<dbReference type="GO" id="GO:0005743">
    <property type="term" value="C:mitochondrial inner membrane"/>
    <property type="evidence" value="ECO:0007669"/>
    <property type="project" value="TreeGrafter"/>
</dbReference>
<evidence type="ECO:0000313" key="2">
    <source>
        <dbReference type="EMBL" id="RKU42140.1"/>
    </source>
</evidence>